<evidence type="ECO:0000256" key="2">
    <source>
        <dbReference type="ARBA" id="ARBA00022642"/>
    </source>
</evidence>
<dbReference type="Pfam" id="PF00857">
    <property type="entry name" value="Isochorismatase"/>
    <property type="match status" value="1"/>
</dbReference>
<accession>A0A1S2N4H1</accession>
<dbReference type="EMBL" id="JRYB01000001">
    <property type="protein sequence ID" value="OIJ39978.1"/>
    <property type="molecule type" value="Genomic_DNA"/>
</dbReference>
<dbReference type="InterPro" id="IPR036380">
    <property type="entry name" value="Isochorismatase-like_sf"/>
</dbReference>
<comment type="pathway">
    <text evidence="5">Cofactor biosynthesis; nicotinate biosynthesis; nicotinate from nicotinamide: step 1/1.</text>
</comment>
<dbReference type="GO" id="GO:0046872">
    <property type="term" value="F:metal ion binding"/>
    <property type="evidence" value="ECO:0007669"/>
    <property type="project" value="UniProtKB-KW"/>
</dbReference>
<dbReference type="GO" id="GO:0019363">
    <property type="term" value="P:pyridine nucleotide biosynthetic process"/>
    <property type="evidence" value="ECO:0007669"/>
    <property type="project" value="UniProtKB-KW"/>
</dbReference>
<evidence type="ECO:0000256" key="3">
    <source>
        <dbReference type="ARBA" id="ARBA00022723"/>
    </source>
</evidence>
<dbReference type="SUPFAM" id="SSF52499">
    <property type="entry name" value="Isochorismatase-like hydrolases"/>
    <property type="match status" value="1"/>
</dbReference>
<evidence type="ECO:0000256" key="7">
    <source>
        <dbReference type="ARBA" id="ARBA00043224"/>
    </source>
</evidence>
<dbReference type="RefSeq" id="WP_071363023.1">
    <property type="nucleotide sequence ID" value="NZ_JRYB01000001.1"/>
</dbReference>
<keyword evidence="4" id="KW-0378">Hydrolase</keyword>
<gene>
    <name evidence="9" type="ORF">LO55_4314</name>
</gene>
<comment type="similarity">
    <text evidence="1">Belongs to the isochorismatase family.</text>
</comment>
<evidence type="ECO:0000313" key="10">
    <source>
        <dbReference type="Proteomes" id="UP000180246"/>
    </source>
</evidence>
<protein>
    <recommendedName>
        <fullName evidence="6">nicotinamidase</fullName>
        <ecNumber evidence="6">3.5.1.19</ecNumber>
    </recommendedName>
    <alternativeName>
        <fullName evidence="7">Nicotinamide deamidase</fullName>
    </alternativeName>
</protein>
<dbReference type="EC" id="3.5.1.19" evidence="6"/>
<keyword evidence="2" id="KW-0662">Pyridine nucleotide biosynthesis</keyword>
<dbReference type="InterPro" id="IPR000868">
    <property type="entry name" value="Isochorismatase-like_dom"/>
</dbReference>
<evidence type="ECO:0000256" key="6">
    <source>
        <dbReference type="ARBA" id="ARBA00039017"/>
    </source>
</evidence>
<comment type="caution">
    <text evidence="9">The sequence shown here is derived from an EMBL/GenBank/DDBJ whole genome shotgun (WGS) entry which is preliminary data.</text>
</comment>
<dbReference type="PANTHER" id="PTHR11080:SF2">
    <property type="entry name" value="LD05707P"/>
    <property type="match status" value="1"/>
</dbReference>
<name>A0A1S2N4H1_9BURK</name>
<dbReference type="Gene3D" id="3.40.50.850">
    <property type="entry name" value="Isochorismatase-like"/>
    <property type="match status" value="1"/>
</dbReference>
<feature type="domain" description="Isochorismatase-like" evidence="8">
    <location>
        <begin position="11"/>
        <end position="187"/>
    </location>
</feature>
<dbReference type="PANTHER" id="PTHR11080">
    <property type="entry name" value="PYRAZINAMIDASE/NICOTINAMIDASE"/>
    <property type="match status" value="1"/>
</dbReference>
<evidence type="ECO:0000256" key="4">
    <source>
        <dbReference type="ARBA" id="ARBA00022801"/>
    </source>
</evidence>
<reference evidence="9 10" key="1">
    <citation type="submission" date="2014-10" db="EMBL/GenBank/DDBJ databases">
        <authorList>
            <person name="Seo M.-J."/>
            <person name="Seok Y.J."/>
            <person name="Cha I.-T."/>
        </authorList>
    </citation>
    <scope>NUCLEOTIDE SEQUENCE [LARGE SCALE GENOMIC DNA]</scope>
    <source>
        <strain evidence="9 10">NEU</strain>
    </source>
</reference>
<sequence length="204" mass="21317">MSAIVLGQGDALLIVDLQVDFLPGGKLGVPHGDQVIAPINRLIDLYRARALPVYASRDWHPELHCSFAGQGGPWPPHCVAGTEGAGFSSELALPDDVSVVSKADTVEVDAYSAFSGTGLAPALRARGIRRLAVCGLATDYCVLNTVLDGLADFEILIVAEAMRAVDVQPGDGDHAMTRMLGAGAVPVRLSEHGLVADVELGARL</sequence>
<organism evidence="9 10">
    <name type="scientific">Massilia timonae</name>
    <dbReference type="NCBI Taxonomy" id="47229"/>
    <lineage>
        <taxon>Bacteria</taxon>
        <taxon>Pseudomonadati</taxon>
        <taxon>Pseudomonadota</taxon>
        <taxon>Betaproteobacteria</taxon>
        <taxon>Burkholderiales</taxon>
        <taxon>Oxalobacteraceae</taxon>
        <taxon>Telluria group</taxon>
        <taxon>Massilia</taxon>
    </lineage>
</organism>
<evidence type="ECO:0000256" key="5">
    <source>
        <dbReference type="ARBA" id="ARBA00037900"/>
    </source>
</evidence>
<dbReference type="GO" id="GO:0008936">
    <property type="term" value="F:nicotinamidase activity"/>
    <property type="evidence" value="ECO:0007669"/>
    <property type="project" value="UniProtKB-EC"/>
</dbReference>
<dbReference type="Proteomes" id="UP000180246">
    <property type="component" value="Unassembled WGS sequence"/>
</dbReference>
<dbReference type="AlphaFoldDB" id="A0A1S2N4H1"/>
<dbReference type="InterPro" id="IPR052347">
    <property type="entry name" value="Isochorismatase_Nicotinamidase"/>
</dbReference>
<keyword evidence="3" id="KW-0479">Metal-binding</keyword>
<evidence type="ECO:0000259" key="8">
    <source>
        <dbReference type="Pfam" id="PF00857"/>
    </source>
</evidence>
<evidence type="ECO:0000256" key="1">
    <source>
        <dbReference type="ARBA" id="ARBA00006336"/>
    </source>
</evidence>
<evidence type="ECO:0000313" key="9">
    <source>
        <dbReference type="EMBL" id="OIJ39978.1"/>
    </source>
</evidence>
<proteinExistence type="inferred from homology"/>